<feature type="compositionally biased region" description="Acidic residues" evidence="1">
    <location>
        <begin position="13"/>
        <end position="22"/>
    </location>
</feature>
<feature type="compositionally biased region" description="Basic and acidic residues" evidence="1">
    <location>
        <begin position="1"/>
        <end position="12"/>
    </location>
</feature>
<evidence type="ECO:0000313" key="2">
    <source>
        <dbReference type="EMBL" id="GMT03803.1"/>
    </source>
</evidence>
<sequence length="85" mass="9582">MARTLHHERQEPGVDDEGDAGADGEHGSDERHHGLRLNGEEGGVGLDVLAEFHFKILSRIRMTIMDCRAEEYCEKEKEGDGHELR</sequence>
<evidence type="ECO:0000313" key="3">
    <source>
        <dbReference type="Proteomes" id="UP001432027"/>
    </source>
</evidence>
<comment type="caution">
    <text evidence="2">The sequence shown here is derived from an EMBL/GenBank/DDBJ whole genome shotgun (WGS) entry which is preliminary data.</text>
</comment>
<name>A0AAV5UBR8_9BILA</name>
<gene>
    <name evidence="2" type="ORF">PENTCL1PPCAC_25977</name>
</gene>
<organism evidence="2 3">
    <name type="scientific">Pristionchus entomophagus</name>
    <dbReference type="NCBI Taxonomy" id="358040"/>
    <lineage>
        <taxon>Eukaryota</taxon>
        <taxon>Metazoa</taxon>
        <taxon>Ecdysozoa</taxon>
        <taxon>Nematoda</taxon>
        <taxon>Chromadorea</taxon>
        <taxon>Rhabditida</taxon>
        <taxon>Rhabditina</taxon>
        <taxon>Diplogasteromorpha</taxon>
        <taxon>Diplogasteroidea</taxon>
        <taxon>Neodiplogasteridae</taxon>
        <taxon>Pristionchus</taxon>
    </lineage>
</organism>
<proteinExistence type="predicted"/>
<dbReference type="EMBL" id="BTSX01000006">
    <property type="protein sequence ID" value="GMT03803.1"/>
    <property type="molecule type" value="Genomic_DNA"/>
</dbReference>
<dbReference type="AlphaFoldDB" id="A0AAV5UBR8"/>
<evidence type="ECO:0000256" key="1">
    <source>
        <dbReference type="SAM" id="MobiDB-lite"/>
    </source>
</evidence>
<dbReference type="Proteomes" id="UP001432027">
    <property type="component" value="Unassembled WGS sequence"/>
</dbReference>
<protein>
    <submittedName>
        <fullName evidence="2">Uncharacterized protein</fullName>
    </submittedName>
</protein>
<feature type="compositionally biased region" description="Basic and acidic residues" evidence="1">
    <location>
        <begin position="23"/>
        <end position="32"/>
    </location>
</feature>
<reference evidence="2" key="1">
    <citation type="submission" date="2023-10" db="EMBL/GenBank/DDBJ databases">
        <title>Genome assembly of Pristionchus species.</title>
        <authorList>
            <person name="Yoshida K."/>
            <person name="Sommer R.J."/>
        </authorList>
    </citation>
    <scope>NUCLEOTIDE SEQUENCE</scope>
    <source>
        <strain evidence="2">RS0144</strain>
    </source>
</reference>
<feature type="region of interest" description="Disordered" evidence="1">
    <location>
        <begin position="1"/>
        <end position="41"/>
    </location>
</feature>
<accession>A0AAV5UBR8</accession>
<feature type="non-terminal residue" evidence="2">
    <location>
        <position position="85"/>
    </location>
</feature>
<keyword evidence="3" id="KW-1185">Reference proteome</keyword>